<feature type="compositionally biased region" description="Pro residues" evidence="4">
    <location>
        <begin position="722"/>
        <end position="735"/>
    </location>
</feature>
<dbReference type="Pfam" id="PF12796">
    <property type="entry name" value="Ank_2"/>
    <property type="match status" value="2"/>
</dbReference>
<name>A0A6P8H7P4_ACTTE</name>
<dbReference type="Gene3D" id="1.10.150.50">
    <property type="entry name" value="Transcription Factor, Ets-1"/>
    <property type="match status" value="2"/>
</dbReference>
<dbReference type="InterPro" id="IPR006020">
    <property type="entry name" value="PTB/PI_dom"/>
</dbReference>
<evidence type="ECO:0000259" key="5">
    <source>
        <dbReference type="PROSITE" id="PS01179"/>
    </source>
</evidence>
<dbReference type="InterPro" id="IPR033635">
    <property type="entry name" value="ANKS1/Caskin"/>
</dbReference>
<dbReference type="PROSITE" id="PS01179">
    <property type="entry name" value="PID"/>
    <property type="match status" value="1"/>
</dbReference>
<evidence type="ECO:0000256" key="2">
    <source>
        <dbReference type="ARBA" id="ARBA00023043"/>
    </source>
</evidence>
<feature type="compositionally biased region" description="Polar residues" evidence="4">
    <location>
        <begin position="351"/>
        <end position="367"/>
    </location>
</feature>
<feature type="compositionally biased region" description="Polar residues" evidence="4">
    <location>
        <begin position="673"/>
        <end position="685"/>
    </location>
</feature>
<feature type="region of interest" description="Disordered" evidence="4">
    <location>
        <begin position="448"/>
        <end position="477"/>
    </location>
</feature>
<dbReference type="OrthoDB" id="10039052at2759"/>
<dbReference type="SMART" id="SM00248">
    <property type="entry name" value="ANK"/>
    <property type="match status" value="6"/>
</dbReference>
<feature type="compositionally biased region" description="Basic and acidic residues" evidence="4">
    <location>
        <begin position="874"/>
        <end position="912"/>
    </location>
</feature>
<gene>
    <name evidence="8" type="primary">LOC116286376</name>
</gene>
<dbReference type="Pfam" id="PF00536">
    <property type="entry name" value="SAM_1"/>
    <property type="match status" value="2"/>
</dbReference>
<feature type="compositionally biased region" description="Basic and acidic residues" evidence="4">
    <location>
        <begin position="983"/>
        <end position="993"/>
    </location>
</feature>
<keyword evidence="1" id="KW-0677">Repeat</keyword>
<feature type="repeat" description="ANK" evidence="3">
    <location>
        <begin position="81"/>
        <end position="113"/>
    </location>
</feature>
<feature type="repeat" description="ANK" evidence="3">
    <location>
        <begin position="48"/>
        <end position="80"/>
    </location>
</feature>
<dbReference type="PROSITE" id="PS50088">
    <property type="entry name" value="ANK_REPEAT"/>
    <property type="match status" value="4"/>
</dbReference>
<dbReference type="InterPro" id="IPR001660">
    <property type="entry name" value="SAM"/>
</dbReference>
<dbReference type="Proteomes" id="UP000515163">
    <property type="component" value="Unplaced"/>
</dbReference>
<protein>
    <submittedName>
        <fullName evidence="8">Ankyrin repeat and SAM domain-containing protein 1A-like</fullName>
    </submittedName>
</protein>
<feature type="repeat" description="ANK" evidence="3">
    <location>
        <begin position="215"/>
        <end position="247"/>
    </location>
</feature>
<dbReference type="SUPFAM" id="SSF50729">
    <property type="entry name" value="PH domain-like"/>
    <property type="match status" value="1"/>
</dbReference>
<evidence type="ECO:0000256" key="3">
    <source>
        <dbReference type="PROSITE-ProRule" id="PRU00023"/>
    </source>
</evidence>
<keyword evidence="7" id="KW-1185">Reference proteome</keyword>
<feature type="domain" description="SAM" evidence="6">
    <location>
        <begin position="1085"/>
        <end position="1151"/>
    </location>
</feature>
<feature type="region of interest" description="Disordered" evidence="4">
    <location>
        <begin position="788"/>
        <end position="1048"/>
    </location>
</feature>
<proteinExistence type="predicted"/>
<dbReference type="InterPro" id="IPR011993">
    <property type="entry name" value="PH-like_dom_sf"/>
</dbReference>
<dbReference type="SMART" id="SM00454">
    <property type="entry name" value="SAM"/>
    <property type="match status" value="2"/>
</dbReference>
<dbReference type="SMART" id="SM00462">
    <property type="entry name" value="PTB"/>
    <property type="match status" value="1"/>
</dbReference>
<feature type="region of interest" description="Disordered" evidence="4">
    <location>
        <begin position="619"/>
        <end position="735"/>
    </location>
</feature>
<dbReference type="SUPFAM" id="SSF48403">
    <property type="entry name" value="Ankyrin repeat"/>
    <property type="match status" value="1"/>
</dbReference>
<dbReference type="CDD" id="cd01274">
    <property type="entry name" value="PTB_Anks"/>
    <property type="match status" value="1"/>
</dbReference>
<accession>A0A6P8H7P4</accession>
<dbReference type="Pfam" id="PF00023">
    <property type="entry name" value="Ank"/>
    <property type="match status" value="1"/>
</dbReference>
<dbReference type="SUPFAM" id="SSF47769">
    <property type="entry name" value="SAM/Pointed domain"/>
    <property type="match status" value="2"/>
</dbReference>
<dbReference type="InterPro" id="IPR013761">
    <property type="entry name" value="SAM/pointed_sf"/>
</dbReference>
<evidence type="ECO:0000313" key="8">
    <source>
        <dbReference type="RefSeq" id="XP_031548747.1"/>
    </source>
</evidence>
<dbReference type="Gene3D" id="1.25.40.20">
    <property type="entry name" value="Ankyrin repeat-containing domain"/>
    <property type="match status" value="2"/>
</dbReference>
<feature type="domain" description="PID" evidence="5">
    <location>
        <begin position="1309"/>
        <end position="1438"/>
    </location>
</feature>
<dbReference type="Pfam" id="PF00640">
    <property type="entry name" value="PID"/>
    <property type="match status" value="1"/>
</dbReference>
<evidence type="ECO:0000256" key="1">
    <source>
        <dbReference type="ARBA" id="ARBA00022737"/>
    </source>
</evidence>
<feature type="compositionally biased region" description="Pro residues" evidence="4">
    <location>
        <begin position="535"/>
        <end position="546"/>
    </location>
</feature>
<dbReference type="InterPro" id="IPR036770">
    <property type="entry name" value="Ankyrin_rpt-contain_sf"/>
</dbReference>
<dbReference type="InParanoid" id="A0A6P8H7P4"/>
<feature type="compositionally biased region" description="Basic and acidic residues" evidence="4">
    <location>
        <begin position="918"/>
        <end position="934"/>
    </location>
</feature>
<feature type="domain" description="SAM" evidence="6">
    <location>
        <begin position="1159"/>
        <end position="1224"/>
    </location>
</feature>
<feature type="region of interest" description="Disordered" evidence="4">
    <location>
        <begin position="531"/>
        <end position="605"/>
    </location>
</feature>
<dbReference type="InterPro" id="IPR002110">
    <property type="entry name" value="Ankyrin_rpt"/>
</dbReference>
<reference evidence="8" key="1">
    <citation type="submission" date="2025-08" db="UniProtKB">
        <authorList>
            <consortium name="RefSeq"/>
        </authorList>
    </citation>
    <scope>IDENTIFICATION</scope>
    <source>
        <tissue evidence="8">Tentacle</tissue>
    </source>
</reference>
<dbReference type="PANTHER" id="PTHR24174">
    <property type="entry name" value="ANKYRIN REPEAT AND STERILE ALPHA MOTIF DOMAIN-CONTAINING PROTEIN 1"/>
    <property type="match status" value="1"/>
</dbReference>
<feature type="region of interest" description="Disordered" evidence="4">
    <location>
        <begin position="278"/>
        <end position="328"/>
    </location>
</feature>
<evidence type="ECO:0000259" key="6">
    <source>
        <dbReference type="PROSITE" id="PS50105"/>
    </source>
</evidence>
<evidence type="ECO:0000313" key="7">
    <source>
        <dbReference type="Proteomes" id="UP000515163"/>
    </source>
</evidence>
<dbReference type="GeneID" id="116286376"/>
<evidence type="ECO:0000256" key="4">
    <source>
        <dbReference type="SAM" id="MobiDB-lite"/>
    </source>
</evidence>
<dbReference type="PANTHER" id="PTHR24174:SF1">
    <property type="entry name" value="IP14385P"/>
    <property type="match status" value="1"/>
</dbReference>
<feature type="repeat" description="ANK" evidence="3">
    <location>
        <begin position="183"/>
        <end position="215"/>
    </location>
</feature>
<dbReference type="PROSITE" id="PS50297">
    <property type="entry name" value="ANK_REP_REGION"/>
    <property type="match status" value="4"/>
</dbReference>
<dbReference type="FunCoup" id="A0A6P8H7P4">
    <property type="interactions" value="1628"/>
</dbReference>
<keyword evidence="2 3" id="KW-0040">ANK repeat</keyword>
<sequence length="1450" mass="160043">MGKEHDLLNAGKTGNVSQIEKILGHRVKKSGLQSIMGRSVNPNFQDEMGYTPLHYASLHGHRSAVELLLKYDASALIPDHSGNYPLHLAAFNGHADVCRILINSGPSRADVNEQNGTKDTAMHSAAQSKSSQVVAVLLENHADPFLRNCRKESALDLAAQYGRMENVKLLLDYHPNLLQDHIKTHSPLHLAARNGHIDVVSNLLGCGMSVNHQCDTGTALHEAALFGKLDVCNFLLQCDVDISVKDKNQMTVMDLLMKHPSSKTKEISTLIYKHSQSKTRSKSFKGSSSSPDVPITQGSMPSRSSTMINRQSNYDDIPSPRPVSGFRRCGTYDSVPAPKTKQEIMSQMSYGLVPNPQSRPGNETSYVENADRETPSQPTIQPSAMEVYSYVGTPAQQPVLPSSVPALTPRNVKEGYAVLGIPVVPGSHFTGSQPLTGEDYTAVRSEGIAGSPGKSAMKDSGASRQKIPTGGRAGDPLPLQAMVTKENKAYYQIEPHTSGDEPQFSAMNSKDYEVVPRVPQRRDLQIPLYQTPPTFKQPPQPQPKPPQGDGDYGFVGEAFYKKPEKPAVQVQATSPMSPPVYEIPPSFKSKQISSGDIPGSQAKTCPLDIPQYELVGFRKTPSEMGPETLPMSALPGYEPMGPETPENPFGEYEVFAPRTDASDYEVLPRGAILQQQGTSQPSIAQSPPVYEIAPPPRLAQEEPQPTPSPSTLSQNSPVYEIAPPPRPCVPTPPQDVVPIVEKGSVVPPRPRPYNQYQVCTVQPTVQGSSEPPTKQGMPAPYEQVRLEAPKGKLNLDQKPVLPPRTFEGDYCTLDPNAMGQINPPPLPSRDNISSSSSLGSGSGSDLADTPGVPPPSPSMAASAVFEALEPRLQSPEKRAEKTDDKKPVSAKRTLERRPVPTPRRDSLHDKPKWYSQEDQSKETGKLTQLDREAQDPFSYPPTNEKEKIESPPSPEKATTFTSLHKIYSPFGSKENLVEENEEKEIKKEEHEDSSPLLYENVLFKRSDSTVRKSINKKPGLPAQENGGGTKPDSQPKPQLSDLLDTSDTMDEDAEWEKIEALLMSISEIEMPADSLENQIADAVSGEATSVPEWLKFLGMSQYEPEFMNNGFDNLGFLNGGVLADLDLDEIGVNDPADRKIILEAVKSLPTPPRVAKLPSPPSTVEEWLASLCLSEYLVTLLHHGYTTMDRVKQMWEVELTSVLEINLIGHRNRILASLVEPRRMTLARKSRKSEVYDSRGNFGLDEKVAELDVYCPNEEQPTGVSAKVDADMLMKIAEEMVHDENLKKKAEKMKRENRWRHEPAVLLKGSVNYSAQYLGSQTVREIVGVSSTVEASRKMRMSTAKLQKIPSVILAVSVNGIKFIDARTKFVVSNHQMCNVSYITQDPEDKRVFAYIAKDAKVNKHYCHVFRVDQTQLSDEITMTIGQAFELAYEQFMQIQDYLRKNKHQR</sequence>
<organism evidence="7 8">
    <name type="scientific">Actinia tenebrosa</name>
    <name type="common">Australian red waratah sea anemone</name>
    <dbReference type="NCBI Taxonomy" id="6105"/>
    <lineage>
        <taxon>Eukaryota</taxon>
        <taxon>Metazoa</taxon>
        <taxon>Cnidaria</taxon>
        <taxon>Anthozoa</taxon>
        <taxon>Hexacorallia</taxon>
        <taxon>Actiniaria</taxon>
        <taxon>Actiniidae</taxon>
        <taxon>Actinia</taxon>
    </lineage>
</organism>
<dbReference type="PROSITE" id="PS50105">
    <property type="entry name" value="SAM_DOMAIN"/>
    <property type="match status" value="2"/>
</dbReference>
<feature type="compositionally biased region" description="Polar residues" evidence="4">
    <location>
        <begin position="296"/>
        <end position="314"/>
    </location>
</feature>
<feature type="region of interest" description="Disordered" evidence="4">
    <location>
        <begin position="351"/>
        <end position="379"/>
    </location>
</feature>
<dbReference type="KEGG" id="aten:116286376"/>
<dbReference type="Gene3D" id="2.30.29.30">
    <property type="entry name" value="Pleckstrin-homology domain (PH domain)/Phosphotyrosine-binding domain (PTB)"/>
    <property type="match status" value="1"/>
</dbReference>
<dbReference type="GO" id="GO:0005829">
    <property type="term" value="C:cytosol"/>
    <property type="evidence" value="ECO:0007669"/>
    <property type="project" value="TreeGrafter"/>
</dbReference>
<dbReference type="RefSeq" id="XP_031548747.1">
    <property type="nucleotide sequence ID" value="XM_031692887.1"/>
</dbReference>